<evidence type="ECO:0000256" key="1">
    <source>
        <dbReference type="SAM" id="MobiDB-lite"/>
    </source>
</evidence>
<feature type="region of interest" description="Disordered" evidence="1">
    <location>
        <begin position="1"/>
        <end position="36"/>
    </location>
</feature>
<feature type="compositionally biased region" description="Basic and acidic residues" evidence="1">
    <location>
        <begin position="24"/>
        <end position="36"/>
    </location>
</feature>
<evidence type="ECO:0000313" key="3">
    <source>
        <dbReference type="Proteomes" id="UP000053611"/>
    </source>
</evidence>
<gene>
    <name evidence="2" type="ORF">CC85DRAFT_302071</name>
</gene>
<feature type="region of interest" description="Disordered" evidence="1">
    <location>
        <begin position="119"/>
        <end position="202"/>
    </location>
</feature>
<dbReference type="AlphaFoldDB" id="A0A0J0XNT2"/>
<keyword evidence="3" id="KW-1185">Reference proteome</keyword>
<evidence type="ECO:0000313" key="2">
    <source>
        <dbReference type="EMBL" id="KLT42747.1"/>
    </source>
</evidence>
<protein>
    <submittedName>
        <fullName evidence="2">Uncharacterized protein</fullName>
    </submittedName>
</protein>
<feature type="region of interest" description="Disordered" evidence="1">
    <location>
        <begin position="217"/>
        <end position="241"/>
    </location>
</feature>
<accession>A0A0J0XNT2</accession>
<dbReference type="EMBL" id="KQ087202">
    <property type="protein sequence ID" value="KLT42747.1"/>
    <property type="molecule type" value="Genomic_DNA"/>
</dbReference>
<sequence length="632" mass="69556">MSSPFLPASLSEDSSHFDYPAPWDEARQDADAEEAERTKRAELFAKQHLEITDRVLQAHLTVQRTEEIIDLVYETFHHNVLSGLDLALPLETRIWRARGAANAMLRELLPSCPAVVVDRGPSKPRSSPYCRPQPATAARHSDKSGSLLRQSQTPSLPSSFSSVSDLSPPASDVNDPAPNQSPSRAPSSPARTPSPDWTSSEFQRRLKALPDPAFCTAAPMQSAVPPSPLPQESPVELLTTHPKPWYTRQTVAWDHREKPEDITTRNSSNKLTKTRYDWCRTLYLPNILDAPVPYLPSVAGAHYAQLFRGWRGNPSNPQHPKEEPGSKAYDLYAYNILERALPLRDQKMHGSHGSFLDAVNEFLIHNSCQSWLLRRMGLNTLVERERAYWSSASMAAGLLEVVVYHLHCLLEAHALTTFLSLALLPLVPSVLEAVSSSPDAPRFGSPQRNMALDFLDNPPAWGASYRGPSSSSPARLQSPTALLHALSSRNECCFVVTERSLHGSWEASLELTDSVGSLTIGWGWAKERATARAAAERSAISYLSEAGRTARSVMGVHRSRIKVTGDRYKALVPEITTCESGLIIATIVFNGYSGVGAGHNEEEAEDMASFCLARRNHIDIGLSATVGATVYF</sequence>
<name>A0A0J0XNT2_9TREE</name>
<proteinExistence type="predicted"/>
<dbReference type="RefSeq" id="XP_018279238.1">
    <property type="nucleotide sequence ID" value="XM_018425345.1"/>
</dbReference>
<reference evidence="2 3" key="1">
    <citation type="submission" date="2015-03" db="EMBL/GenBank/DDBJ databases">
        <title>Genomics and transcriptomics of the oil-accumulating basidiomycete yeast T. oleaginosus allow insights into substrate utilization and the diverse evolutionary trajectories of mating systems in fungi.</title>
        <authorList>
            <consortium name="DOE Joint Genome Institute"/>
            <person name="Kourist R."/>
            <person name="Kracht O."/>
            <person name="Bracharz F."/>
            <person name="Lipzen A."/>
            <person name="Nolan M."/>
            <person name="Ohm R."/>
            <person name="Grigoriev I."/>
            <person name="Sun S."/>
            <person name="Heitman J."/>
            <person name="Bruck T."/>
            <person name="Nowrousian M."/>
        </authorList>
    </citation>
    <scope>NUCLEOTIDE SEQUENCE [LARGE SCALE GENOMIC DNA]</scope>
    <source>
        <strain evidence="2 3">IBC0246</strain>
    </source>
</reference>
<dbReference type="Proteomes" id="UP000053611">
    <property type="component" value="Unassembled WGS sequence"/>
</dbReference>
<organism evidence="2 3">
    <name type="scientific">Cutaneotrichosporon oleaginosum</name>
    <dbReference type="NCBI Taxonomy" id="879819"/>
    <lineage>
        <taxon>Eukaryota</taxon>
        <taxon>Fungi</taxon>
        <taxon>Dikarya</taxon>
        <taxon>Basidiomycota</taxon>
        <taxon>Agaricomycotina</taxon>
        <taxon>Tremellomycetes</taxon>
        <taxon>Trichosporonales</taxon>
        <taxon>Trichosporonaceae</taxon>
        <taxon>Cutaneotrichosporon</taxon>
    </lineage>
</organism>
<feature type="compositionally biased region" description="Low complexity" evidence="1">
    <location>
        <begin position="154"/>
        <end position="195"/>
    </location>
</feature>
<dbReference type="GeneID" id="28985948"/>